<dbReference type="Pfam" id="PF21391">
    <property type="entry name" value="tyr_de_CO2_C"/>
    <property type="match status" value="1"/>
</dbReference>
<dbReference type="OrthoDB" id="2161780at2759"/>
<reference evidence="5 6" key="1">
    <citation type="journal article" date="2020" name="ISME J.">
        <title>Uncovering the hidden diversity of litter-decomposition mechanisms in mushroom-forming fungi.</title>
        <authorList>
            <person name="Floudas D."/>
            <person name="Bentzer J."/>
            <person name="Ahren D."/>
            <person name="Johansson T."/>
            <person name="Persson P."/>
            <person name="Tunlid A."/>
        </authorList>
    </citation>
    <scope>NUCLEOTIDE SEQUENCE [LARGE SCALE GENOMIC DNA]</scope>
    <source>
        <strain evidence="5 6">CBS 406.79</strain>
    </source>
</reference>
<feature type="domain" description="L-tyrosine decarboxylase C-terminal" evidence="4">
    <location>
        <begin position="260"/>
        <end position="364"/>
    </location>
</feature>
<evidence type="ECO:0000313" key="5">
    <source>
        <dbReference type="EMBL" id="KAF5380319.1"/>
    </source>
</evidence>
<proteinExistence type="predicted"/>
<comment type="cofactor">
    <cofactor evidence="1">
        <name>pyridoxal 5'-phosphate</name>
        <dbReference type="ChEBI" id="CHEBI:597326"/>
    </cofactor>
</comment>
<organism evidence="5 6">
    <name type="scientific">Collybiopsis confluens</name>
    <dbReference type="NCBI Taxonomy" id="2823264"/>
    <lineage>
        <taxon>Eukaryota</taxon>
        <taxon>Fungi</taxon>
        <taxon>Dikarya</taxon>
        <taxon>Basidiomycota</taxon>
        <taxon>Agaricomycotina</taxon>
        <taxon>Agaricomycetes</taxon>
        <taxon>Agaricomycetidae</taxon>
        <taxon>Agaricales</taxon>
        <taxon>Marasmiineae</taxon>
        <taxon>Omphalotaceae</taxon>
        <taxon>Collybiopsis</taxon>
    </lineage>
</organism>
<comment type="caution">
    <text evidence="5">The sequence shown here is derived from an EMBL/GenBank/DDBJ whole genome shotgun (WGS) entry which is preliminary data.</text>
</comment>
<dbReference type="AlphaFoldDB" id="A0A8H5M4F0"/>
<evidence type="ECO:0000313" key="6">
    <source>
        <dbReference type="Proteomes" id="UP000518752"/>
    </source>
</evidence>
<dbReference type="InterPro" id="IPR050477">
    <property type="entry name" value="GrpII_AminoAcid_Decarb"/>
</dbReference>
<evidence type="ECO:0000256" key="2">
    <source>
        <dbReference type="ARBA" id="ARBA00022898"/>
    </source>
</evidence>
<dbReference type="PANTHER" id="PTHR42735">
    <property type="match status" value="1"/>
</dbReference>
<dbReference type="InterPro" id="IPR049373">
    <property type="entry name" value="TyrDC_C"/>
</dbReference>
<keyword evidence="3" id="KW-0456">Lyase</keyword>
<keyword evidence="2" id="KW-0663">Pyridoxal phosphate</keyword>
<dbReference type="SUPFAM" id="SSF53383">
    <property type="entry name" value="PLP-dependent transferases"/>
    <property type="match status" value="1"/>
</dbReference>
<evidence type="ECO:0000256" key="1">
    <source>
        <dbReference type="ARBA" id="ARBA00001933"/>
    </source>
</evidence>
<dbReference type="PANTHER" id="PTHR42735:SF4">
    <property type="entry name" value="PYRIDOXAL PHOSPHATE-DEPENDENT DECARBOXYLASE FAMILY PROTEIN"/>
    <property type="match status" value="1"/>
</dbReference>
<dbReference type="Gene3D" id="3.40.640.10">
    <property type="entry name" value="Type I PLP-dependent aspartate aminotransferase-like (Major domain)"/>
    <property type="match status" value="1"/>
</dbReference>
<dbReference type="EMBL" id="JAACJN010000064">
    <property type="protein sequence ID" value="KAF5380319.1"/>
    <property type="molecule type" value="Genomic_DNA"/>
</dbReference>
<evidence type="ECO:0000259" key="4">
    <source>
        <dbReference type="Pfam" id="PF21391"/>
    </source>
</evidence>
<dbReference type="InterPro" id="IPR015424">
    <property type="entry name" value="PyrdxlP-dep_Trfase"/>
</dbReference>
<accession>A0A8H5M4F0</accession>
<dbReference type="InterPro" id="IPR015421">
    <property type="entry name" value="PyrdxlP-dep_Trfase_major"/>
</dbReference>
<protein>
    <recommendedName>
        <fullName evidence="4">L-tyrosine decarboxylase C-terminal domain-containing protein</fullName>
    </recommendedName>
</protein>
<gene>
    <name evidence="5" type="ORF">D9757_007949</name>
</gene>
<dbReference type="Proteomes" id="UP000518752">
    <property type="component" value="Unassembled WGS sequence"/>
</dbReference>
<evidence type="ECO:0000256" key="3">
    <source>
        <dbReference type="ARBA" id="ARBA00023239"/>
    </source>
</evidence>
<sequence length="595" mass="66990">MIVTSNRKPVYAVVAIVGSTEHGACDPVKDLVELRQEIPLTGPCLVLVSTERPVLHVDAAWKAYFATIRGRIRPGKVSGELGTIFVPIVPLKPETKESINHLQYCDSITIDPHKSGYIQYPAGGLLYRDDRMRYLVTWTSPIVYRDDELESIGVYGVEGSKPGAAAVATFFSHDVIGLWSDGVHIIPGSQMYAHLATMSTEDSSFIVRFLNLLPVEVGGDVSVKDQKEFIRTRILPIENDKIHKDEKAWKLVEAMGSDLSINAVNFKIGNNPNQDIVEANYLNKRIFEALSITKLNQVKPKLIITSTVLSQENYGECLDTFKRRLGLEGTQDLYTLVNVVMSPWPTAVAMTDEVLGILKEVIEQECRLSVYRNVLAEDYHVFVMQGTEQLFLVHLAMFNMENHRAHHYRYYPRGDDSPTTLETILQDKEFDARIEPAGHGQQPAIAKGRITGIKCIVQHKLNSKYLTPYPTRKMPFYLYGSGSEFHVDHVYTASPNIQLSAEQVTITEDVRNAKSLVYAQLPRAEISMHPFPKNKLRNPPAPFFFRSNTQFDNVEFTTDVDGRAVLATGTLILGKNIFVDIDYLNEDPRIPDEEF</sequence>
<name>A0A8H5M4F0_9AGAR</name>
<keyword evidence="6" id="KW-1185">Reference proteome</keyword>